<sequence length="95" mass="11422">MDKLKSEQVSTLSTKIFNEDEWKPVIEFFWNRYNKRYFDQIKILENHDNENKKQLGFLTASIMGPRGYHFLLSIDRSLNAIKLNNSRILLRTRFP</sequence>
<keyword evidence="2" id="KW-1185">Reference proteome</keyword>
<proteinExistence type="predicted"/>
<gene>
    <name evidence="1" type="ORF">SAMN04488033_12215</name>
</gene>
<protein>
    <submittedName>
        <fullName evidence="1">Uncharacterized protein</fullName>
    </submittedName>
</protein>
<dbReference type="EMBL" id="FOOH01000022">
    <property type="protein sequence ID" value="SFG03480.1"/>
    <property type="molecule type" value="Genomic_DNA"/>
</dbReference>
<name>A0A1I2NKE6_9FLAO</name>
<evidence type="ECO:0000313" key="2">
    <source>
        <dbReference type="Proteomes" id="UP000199116"/>
    </source>
</evidence>
<evidence type="ECO:0000313" key="1">
    <source>
        <dbReference type="EMBL" id="SFG03480.1"/>
    </source>
</evidence>
<reference evidence="2" key="1">
    <citation type="submission" date="2016-10" db="EMBL/GenBank/DDBJ databases">
        <authorList>
            <person name="Varghese N."/>
            <person name="Submissions S."/>
        </authorList>
    </citation>
    <scope>NUCLEOTIDE SEQUENCE [LARGE SCALE GENOMIC DNA]</scope>
    <source>
        <strain evidence="2">DSM 23515</strain>
    </source>
</reference>
<dbReference type="Proteomes" id="UP000199116">
    <property type="component" value="Unassembled WGS sequence"/>
</dbReference>
<organism evidence="1 2">
    <name type="scientific">Salegentibacter agarivorans</name>
    <dbReference type="NCBI Taxonomy" id="345907"/>
    <lineage>
        <taxon>Bacteria</taxon>
        <taxon>Pseudomonadati</taxon>
        <taxon>Bacteroidota</taxon>
        <taxon>Flavobacteriia</taxon>
        <taxon>Flavobacteriales</taxon>
        <taxon>Flavobacteriaceae</taxon>
        <taxon>Salegentibacter</taxon>
    </lineage>
</organism>
<accession>A0A1I2NKE6</accession>
<dbReference type="AlphaFoldDB" id="A0A1I2NKE6"/>